<dbReference type="Gene3D" id="3.30.505.10">
    <property type="entry name" value="SH2 domain"/>
    <property type="match status" value="1"/>
</dbReference>
<dbReference type="InterPro" id="IPR036860">
    <property type="entry name" value="SH2_dom_sf"/>
</dbReference>
<dbReference type="Gene3D" id="3.30.200.20">
    <property type="entry name" value="Phosphorylase Kinase, domain 1"/>
    <property type="match status" value="1"/>
</dbReference>
<dbReference type="Proteomes" id="UP001369086">
    <property type="component" value="Unassembled WGS sequence"/>
</dbReference>
<keyword evidence="3 9" id="KW-0547">Nucleotide-binding</keyword>
<dbReference type="InterPro" id="IPR000719">
    <property type="entry name" value="Prot_kinase_dom"/>
</dbReference>
<evidence type="ECO:0000256" key="5">
    <source>
        <dbReference type="ARBA" id="ARBA00022840"/>
    </source>
</evidence>
<keyword evidence="5 9" id="KW-0067">ATP-binding</keyword>
<feature type="domain" description="SH2" evidence="11">
    <location>
        <begin position="57"/>
        <end position="150"/>
    </location>
</feature>
<reference evidence="13 14" key="1">
    <citation type="submission" date="2021-05" db="EMBL/GenBank/DDBJ databases">
        <authorList>
            <person name="Zahm M."/>
            <person name="Klopp C."/>
            <person name="Cabau C."/>
            <person name="Kuhl H."/>
            <person name="Suciu R."/>
            <person name="Ciorpac M."/>
            <person name="Holostenco D."/>
            <person name="Gessner J."/>
            <person name="Wuertz S."/>
            <person name="Hohne C."/>
            <person name="Stock M."/>
            <person name="Gislard M."/>
            <person name="Lluch J."/>
            <person name="Milhes M."/>
            <person name="Lampietro C."/>
            <person name="Lopez Roques C."/>
            <person name="Donnadieu C."/>
            <person name="Du K."/>
            <person name="Schartl M."/>
            <person name="Guiguen Y."/>
        </authorList>
    </citation>
    <scope>NUCLEOTIDE SEQUENCE [LARGE SCALE GENOMIC DNA]</scope>
    <source>
        <strain evidence="13">Hh-F2</strain>
        <tissue evidence="13">Blood</tissue>
    </source>
</reference>
<feature type="binding site" evidence="9">
    <location>
        <position position="191"/>
    </location>
    <ligand>
        <name>ATP</name>
        <dbReference type="ChEBI" id="CHEBI:30616"/>
    </ligand>
</feature>
<comment type="catalytic activity">
    <reaction evidence="7 10">
        <text>L-tyrosyl-[protein] + ATP = O-phospho-L-tyrosyl-[protein] + ADP + H(+)</text>
        <dbReference type="Rhea" id="RHEA:10596"/>
        <dbReference type="Rhea" id="RHEA-COMP:10136"/>
        <dbReference type="Rhea" id="RHEA-COMP:20101"/>
        <dbReference type="ChEBI" id="CHEBI:15378"/>
        <dbReference type="ChEBI" id="CHEBI:30616"/>
        <dbReference type="ChEBI" id="CHEBI:46858"/>
        <dbReference type="ChEBI" id="CHEBI:61978"/>
        <dbReference type="ChEBI" id="CHEBI:456216"/>
        <dbReference type="EC" id="2.7.10.2"/>
    </reaction>
</comment>
<evidence type="ECO:0000256" key="9">
    <source>
        <dbReference type="PROSITE-ProRule" id="PRU10141"/>
    </source>
</evidence>
<protein>
    <recommendedName>
        <fullName evidence="10">Tyrosine-protein kinase</fullName>
        <ecNumber evidence="10">2.7.10.2</ecNumber>
    </recommendedName>
</protein>
<evidence type="ECO:0000256" key="4">
    <source>
        <dbReference type="ARBA" id="ARBA00022777"/>
    </source>
</evidence>
<dbReference type="InterPro" id="IPR035849">
    <property type="entry name" value="Fes/Fps/Fer_SH2"/>
</dbReference>
<dbReference type="Pfam" id="PF07714">
    <property type="entry name" value="PK_Tyr_Ser-Thr"/>
    <property type="match status" value="1"/>
</dbReference>
<evidence type="ECO:0000256" key="3">
    <source>
        <dbReference type="ARBA" id="ARBA00022741"/>
    </source>
</evidence>
<keyword evidence="4 10" id="KW-0418">Kinase</keyword>
<dbReference type="InterPro" id="IPR001245">
    <property type="entry name" value="Ser-Thr/Tyr_kinase_cat_dom"/>
</dbReference>
<evidence type="ECO:0000259" key="12">
    <source>
        <dbReference type="PROSITE" id="PS50011"/>
    </source>
</evidence>
<proteinExistence type="inferred from homology"/>
<dbReference type="InterPro" id="IPR017441">
    <property type="entry name" value="Protein_kinase_ATP_BS"/>
</dbReference>
<accession>A0ABR0ZS77</accession>
<dbReference type="EC" id="2.7.10.2" evidence="10"/>
<dbReference type="InterPro" id="IPR000980">
    <property type="entry name" value="SH2"/>
</dbReference>
<comment type="caution">
    <text evidence="13">The sequence shown here is derived from an EMBL/GenBank/DDBJ whole genome shotgun (WGS) entry which is preliminary data.</text>
</comment>
<dbReference type="InterPro" id="IPR020635">
    <property type="entry name" value="Tyr_kinase_cat_dom"/>
</dbReference>
<dbReference type="PROSITE" id="PS50011">
    <property type="entry name" value="PROTEIN_KINASE_DOM"/>
    <property type="match status" value="1"/>
</dbReference>
<dbReference type="PROSITE" id="PS00107">
    <property type="entry name" value="PROTEIN_KINASE_ATP"/>
    <property type="match status" value="1"/>
</dbReference>
<keyword evidence="14" id="KW-1185">Reference proteome</keyword>
<gene>
    <name evidence="13" type="ORF">HHUSO_G8909</name>
</gene>
<dbReference type="PANTHER" id="PTHR24418">
    <property type="entry name" value="TYROSINE-PROTEIN KINASE"/>
    <property type="match status" value="1"/>
</dbReference>
<evidence type="ECO:0000256" key="6">
    <source>
        <dbReference type="ARBA" id="ARBA00023137"/>
    </source>
</evidence>
<dbReference type="SMART" id="SM00219">
    <property type="entry name" value="TyrKc"/>
    <property type="match status" value="1"/>
</dbReference>
<dbReference type="Pfam" id="PF00017">
    <property type="entry name" value="SH2"/>
    <property type="match status" value="1"/>
</dbReference>
<keyword evidence="8" id="KW-0727">SH2 domain</keyword>
<evidence type="ECO:0000259" key="11">
    <source>
        <dbReference type="PROSITE" id="PS50001"/>
    </source>
</evidence>
<keyword evidence="2" id="KW-0449">Lipoprotein</keyword>
<dbReference type="CDD" id="cd10361">
    <property type="entry name" value="SH2_Fps_family"/>
    <property type="match status" value="1"/>
</dbReference>
<comment type="similarity">
    <text evidence="10">Belongs to the protein kinase superfamily. Tyr protein kinase family.</text>
</comment>
<dbReference type="EMBL" id="JAHFZB010000007">
    <property type="protein sequence ID" value="KAK6487668.1"/>
    <property type="molecule type" value="Genomic_DNA"/>
</dbReference>
<evidence type="ECO:0000313" key="13">
    <source>
        <dbReference type="EMBL" id="KAK6487668.1"/>
    </source>
</evidence>
<sequence>MLKSKSRSPENDVESLKHWQYPEKCGHHIVRAPQPIQLPAPLPLVPEVERPLCQQVWFHGALSRQDAEWLLQKEGDFLVREGGGRSREEVVLSVRSMGQGRHFIIQSIGNAYCFEPQGSWFYTVPLLIEHHVRKKKYLTKKSRVTIRAPVLKVKWELEHEDIVMGELIGSGNFSEVFSGRLASDNTPVAVKLCRDGMPREIKSRFIEEARILQQYDHPNIVHLIGVCALNPVCIVMELVTGGDFLSFLRSQGGSLYIRDVLKFAEQAAAGMAYLESKNCIHRDLAARNCLVSESSSVLKISDFGMSREVEDGVYCATKGGMKHVPIKWTAPEALKFGRYTTESDVWSYGILLWETFSLGATPYTGMTNQQAREKVERGFRMRAPRFCPSEVYDVMLRCWDARPAYRPSFFDIHCEIAVLLRKMKSCERGSD</sequence>
<evidence type="ECO:0000256" key="8">
    <source>
        <dbReference type="PROSITE-ProRule" id="PRU00191"/>
    </source>
</evidence>
<evidence type="ECO:0000313" key="14">
    <source>
        <dbReference type="Proteomes" id="UP001369086"/>
    </source>
</evidence>
<dbReference type="SUPFAM" id="SSF56112">
    <property type="entry name" value="Protein kinase-like (PK-like)"/>
    <property type="match status" value="1"/>
</dbReference>
<dbReference type="SMART" id="SM00252">
    <property type="entry name" value="SH2"/>
    <property type="match status" value="1"/>
</dbReference>
<dbReference type="PRINTS" id="PR00109">
    <property type="entry name" value="TYRKINASE"/>
</dbReference>
<dbReference type="InterPro" id="IPR011009">
    <property type="entry name" value="Kinase-like_dom_sf"/>
</dbReference>
<evidence type="ECO:0000256" key="2">
    <source>
        <dbReference type="ARBA" id="ARBA00022707"/>
    </source>
</evidence>
<dbReference type="PROSITE" id="PS50001">
    <property type="entry name" value="SH2"/>
    <property type="match status" value="1"/>
</dbReference>
<keyword evidence="2" id="KW-0519">Myristate</keyword>
<organism evidence="13 14">
    <name type="scientific">Huso huso</name>
    <name type="common">Beluga</name>
    <name type="synonym">Acipenser huso</name>
    <dbReference type="NCBI Taxonomy" id="61971"/>
    <lineage>
        <taxon>Eukaryota</taxon>
        <taxon>Metazoa</taxon>
        <taxon>Chordata</taxon>
        <taxon>Craniata</taxon>
        <taxon>Vertebrata</taxon>
        <taxon>Euteleostomi</taxon>
        <taxon>Actinopterygii</taxon>
        <taxon>Chondrostei</taxon>
        <taxon>Acipenseriformes</taxon>
        <taxon>Acipenseridae</taxon>
        <taxon>Huso</taxon>
    </lineage>
</organism>
<dbReference type="PROSITE" id="PS00109">
    <property type="entry name" value="PROTEIN_KINASE_TYR"/>
    <property type="match status" value="1"/>
</dbReference>
<name>A0ABR0ZS77_HUSHU</name>
<dbReference type="InterPro" id="IPR008266">
    <property type="entry name" value="Tyr_kinase_AS"/>
</dbReference>
<dbReference type="InterPro" id="IPR050198">
    <property type="entry name" value="Non-receptor_tyrosine_kinases"/>
</dbReference>
<keyword evidence="6 10" id="KW-0829">Tyrosine-protein kinase</keyword>
<feature type="domain" description="Protein kinase" evidence="12">
    <location>
        <begin position="162"/>
        <end position="416"/>
    </location>
</feature>
<dbReference type="SUPFAM" id="SSF55550">
    <property type="entry name" value="SH2 domain"/>
    <property type="match status" value="1"/>
</dbReference>
<keyword evidence="1 10" id="KW-0808">Transferase</keyword>
<evidence type="ECO:0000256" key="1">
    <source>
        <dbReference type="ARBA" id="ARBA00022679"/>
    </source>
</evidence>
<evidence type="ECO:0000256" key="10">
    <source>
        <dbReference type="RuleBase" id="RU362096"/>
    </source>
</evidence>
<dbReference type="Gene3D" id="1.10.510.10">
    <property type="entry name" value="Transferase(Phosphotransferase) domain 1"/>
    <property type="match status" value="1"/>
</dbReference>
<evidence type="ECO:0000256" key="7">
    <source>
        <dbReference type="ARBA" id="ARBA00051245"/>
    </source>
</evidence>